<evidence type="ECO:0000313" key="3">
    <source>
        <dbReference type="Proteomes" id="UP001064489"/>
    </source>
</evidence>
<name>A0AAD5NTL7_ACENE</name>
<gene>
    <name evidence="2" type="ORF">LWI28_000389</name>
</gene>
<feature type="domain" description="RNase H type-1" evidence="1">
    <location>
        <begin position="41"/>
        <end position="100"/>
    </location>
</feature>
<dbReference type="EMBL" id="JAJSOW010000101">
    <property type="protein sequence ID" value="KAI9180022.1"/>
    <property type="molecule type" value="Genomic_DNA"/>
</dbReference>
<reference evidence="2" key="1">
    <citation type="journal article" date="2022" name="Plant J.">
        <title>Strategies of tolerance reflected in two North American maple genomes.</title>
        <authorList>
            <person name="McEvoy S.L."/>
            <person name="Sezen U.U."/>
            <person name="Trouern-Trend A."/>
            <person name="McMahon S.M."/>
            <person name="Schaberg P.G."/>
            <person name="Yang J."/>
            <person name="Wegrzyn J.L."/>
            <person name="Swenson N.G."/>
        </authorList>
    </citation>
    <scope>NUCLEOTIDE SEQUENCE</scope>
    <source>
        <strain evidence="2">91603</strain>
    </source>
</reference>
<dbReference type="AlphaFoldDB" id="A0AAD5NTL7"/>
<proteinExistence type="predicted"/>
<dbReference type="GO" id="GO:0004523">
    <property type="term" value="F:RNA-DNA hybrid ribonuclease activity"/>
    <property type="evidence" value="ECO:0007669"/>
    <property type="project" value="InterPro"/>
</dbReference>
<evidence type="ECO:0000313" key="2">
    <source>
        <dbReference type="EMBL" id="KAI9180022.1"/>
    </source>
</evidence>
<dbReference type="GO" id="GO:0003676">
    <property type="term" value="F:nucleic acid binding"/>
    <property type="evidence" value="ECO:0007669"/>
    <property type="project" value="InterPro"/>
</dbReference>
<protein>
    <recommendedName>
        <fullName evidence="1">RNase H type-1 domain-containing protein</fullName>
    </recommendedName>
</protein>
<keyword evidence="3" id="KW-1185">Reference proteome</keyword>
<organism evidence="2 3">
    <name type="scientific">Acer negundo</name>
    <name type="common">Box elder</name>
    <dbReference type="NCBI Taxonomy" id="4023"/>
    <lineage>
        <taxon>Eukaryota</taxon>
        <taxon>Viridiplantae</taxon>
        <taxon>Streptophyta</taxon>
        <taxon>Embryophyta</taxon>
        <taxon>Tracheophyta</taxon>
        <taxon>Spermatophyta</taxon>
        <taxon>Magnoliopsida</taxon>
        <taxon>eudicotyledons</taxon>
        <taxon>Gunneridae</taxon>
        <taxon>Pentapetalae</taxon>
        <taxon>rosids</taxon>
        <taxon>malvids</taxon>
        <taxon>Sapindales</taxon>
        <taxon>Sapindaceae</taxon>
        <taxon>Hippocastanoideae</taxon>
        <taxon>Acereae</taxon>
        <taxon>Acer</taxon>
    </lineage>
</organism>
<evidence type="ECO:0000259" key="1">
    <source>
        <dbReference type="Pfam" id="PF13456"/>
    </source>
</evidence>
<sequence length="125" mass="13401">MIKGTQQALSLAPKTDWVPLPLGAFKLKTDVEVQDVFPFIGLGAMVRDHNGEVLAAVSKPMHGSFDAEVGELLALREGQLLAKRSNLSVNNAETDVVNVALIVNSPVFVNSAVKFIVLKEVGNCM</sequence>
<dbReference type="Proteomes" id="UP001064489">
    <property type="component" value="Chromosome 4"/>
</dbReference>
<dbReference type="InterPro" id="IPR002156">
    <property type="entry name" value="RNaseH_domain"/>
</dbReference>
<comment type="caution">
    <text evidence="2">The sequence shown here is derived from an EMBL/GenBank/DDBJ whole genome shotgun (WGS) entry which is preliminary data.</text>
</comment>
<reference evidence="2" key="2">
    <citation type="submission" date="2023-02" db="EMBL/GenBank/DDBJ databases">
        <authorList>
            <person name="Swenson N.G."/>
            <person name="Wegrzyn J.L."/>
            <person name="Mcevoy S.L."/>
        </authorList>
    </citation>
    <scope>NUCLEOTIDE SEQUENCE</scope>
    <source>
        <strain evidence="2">91603</strain>
        <tissue evidence="2">Leaf</tissue>
    </source>
</reference>
<accession>A0AAD5NTL7</accession>
<dbReference type="Pfam" id="PF13456">
    <property type="entry name" value="RVT_3"/>
    <property type="match status" value="1"/>
</dbReference>